<proteinExistence type="predicted"/>
<dbReference type="PROSITE" id="PS50164">
    <property type="entry name" value="GIY_YIG"/>
    <property type="match status" value="1"/>
</dbReference>
<evidence type="ECO:0000259" key="2">
    <source>
        <dbReference type="PROSITE" id="PS50164"/>
    </source>
</evidence>
<protein>
    <recommendedName>
        <fullName evidence="5">Reverse transcriptase domain-containing protein</fullName>
    </recommendedName>
</protein>
<dbReference type="Pfam" id="PF00078">
    <property type="entry name" value="RVT_1"/>
    <property type="match status" value="1"/>
</dbReference>
<feature type="region of interest" description="Disordered" evidence="1">
    <location>
        <begin position="22"/>
        <end position="42"/>
    </location>
</feature>
<dbReference type="PROSITE" id="PS50878">
    <property type="entry name" value="RT_POL"/>
    <property type="match status" value="1"/>
</dbReference>
<evidence type="ECO:0000256" key="1">
    <source>
        <dbReference type="SAM" id="MobiDB-lite"/>
    </source>
</evidence>
<sequence>MIDIHRFQRSMKLRDHFRTTSSSIDPTRFKAPSQFEPPNTPKSITAFTRLLIDETEKHIHSRPTYPNLTSSEREAITSLSQNPNITIRPADKGGSVVIQDYSDYRQEILQQLADKTIYKRLDRDPGPTFKKTIDNSLRLGLDGGFITNDTFKFLTKEFPKCPIFYTLPKIHKNLTTPPGRPIVSACDSLLQPLSIYVDYYLQPIVHKMDTYIRDTGDLLVKLQELYPLPNKLLLATMDVSSLYTVIPITEGVAVVQKFLQDHPKKDRPPTEFLITLLNHCLTLNYFKFELAYYLQISGTSMGSNVAPSFANLFMSNFENSHIFPNYGKHIFSLFRYIDDLLILWSGSQEQFLTMVQELNDLPTTIKFTAHVDPVSVAFLDLTIILSGSTFITTTYRKATDRNTLLHHSSCHPPHLLRSIPYSQMVRMVRNNSDHTLLHQQLDDLVQRFLQRGYNLRDLLQSKERALRLPRAQTLDTNNHSKPKNQNERLTFITAFAPDMKPLTDSILYHWSVVQKDRSLPPIFRTPPRIAYRRGRSLRDLLVKTDPLHSYSTVTPTSWLPSARLGCYRCPNCTTCSSLITGPAFNHPHTGKAIQIQHRLTCTSKYVIYFIKCPCGLMYIGKTITSFRDRMANHRSAIRTALATGVADTPVAAHFHKQTFTG</sequence>
<dbReference type="AlphaFoldDB" id="A0A803J933"/>
<dbReference type="Ensembl" id="ENSXETT00000120664">
    <property type="protein sequence ID" value="ENSXETP00000104374"/>
    <property type="gene ID" value="ENSXETG00000048771"/>
</dbReference>
<reference evidence="4" key="1">
    <citation type="journal article" date="2010" name="Science">
        <title>The genome of the Western clawed frog Xenopus tropicalis.</title>
        <authorList>
            <person name="Hellsten U."/>
            <person name="Harland R.M."/>
            <person name="Gilchrist M.J."/>
            <person name="Hendrix D."/>
            <person name="Jurka J."/>
            <person name="Kapitonov V."/>
            <person name="Ovcharenko I."/>
            <person name="Putnam N.H."/>
            <person name="Shu S."/>
            <person name="Taher L."/>
            <person name="Blitz I.L."/>
            <person name="Blumberg B."/>
            <person name="Dichmann D.S."/>
            <person name="Dubchak I."/>
            <person name="Amaya E."/>
            <person name="Detter J.C."/>
            <person name="Fletcher R."/>
            <person name="Gerhard D.S."/>
            <person name="Goodstein D."/>
            <person name="Graves T."/>
            <person name="Grigoriev I.V."/>
            <person name="Grimwood J."/>
            <person name="Kawashima T."/>
            <person name="Lindquist E."/>
            <person name="Lucas S.M."/>
            <person name="Mead P.E."/>
            <person name="Mitros T."/>
            <person name="Ogino H."/>
            <person name="Ohta Y."/>
            <person name="Poliakov A.V."/>
            <person name="Pollet N."/>
            <person name="Robert J."/>
            <person name="Salamov A."/>
            <person name="Sater A.K."/>
            <person name="Schmutz J."/>
            <person name="Terry A."/>
            <person name="Vize P.D."/>
            <person name="Warren W.C."/>
            <person name="Wells D."/>
            <person name="Wills A."/>
            <person name="Wilson R.K."/>
            <person name="Zimmerman L.B."/>
            <person name="Zorn A.M."/>
            <person name="Grainger R."/>
            <person name="Grammer T."/>
            <person name="Khokha M.K."/>
            <person name="Richardson P.M."/>
            <person name="Rokhsar D.S."/>
        </authorList>
    </citation>
    <scope>NUCLEOTIDE SEQUENCE [LARGE SCALE GENOMIC DNA]</scope>
    <source>
        <strain evidence="4">Nigerian</strain>
    </source>
</reference>
<dbReference type="PANTHER" id="PTHR21301">
    <property type="entry name" value="REVERSE TRANSCRIPTASE"/>
    <property type="match status" value="1"/>
</dbReference>
<organism evidence="4">
    <name type="scientific">Xenopus tropicalis</name>
    <name type="common">Western clawed frog</name>
    <name type="synonym">Silurana tropicalis</name>
    <dbReference type="NCBI Taxonomy" id="8364"/>
    <lineage>
        <taxon>Eukaryota</taxon>
        <taxon>Metazoa</taxon>
        <taxon>Chordata</taxon>
        <taxon>Craniata</taxon>
        <taxon>Vertebrata</taxon>
        <taxon>Euteleostomi</taxon>
        <taxon>Amphibia</taxon>
        <taxon>Batrachia</taxon>
        <taxon>Anura</taxon>
        <taxon>Pipoidea</taxon>
        <taxon>Pipidae</taxon>
        <taxon>Xenopodinae</taxon>
        <taxon>Xenopus</taxon>
        <taxon>Silurana</taxon>
    </lineage>
</organism>
<evidence type="ECO:0008006" key="5">
    <source>
        <dbReference type="Google" id="ProtNLM"/>
    </source>
</evidence>
<evidence type="ECO:0000259" key="3">
    <source>
        <dbReference type="PROSITE" id="PS50878"/>
    </source>
</evidence>
<feature type="domain" description="GIY-YIG" evidence="2">
    <location>
        <begin position="603"/>
        <end position="661"/>
    </location>
</feature>
<dbReference type="InterPro" id="IPR000477">
    <property type="entry name" value="RT_dom"/>
</dbReference>
<dbReference type="GeneTree" id="ENSGT00840000129931"/>
<accession>A0A803J933</accession>
<dbReference type="PANTHER" id="PTHR21301:SF14">
    <property type="match status" value="1"/>
</dbReference>
<dbReference type="InterPro" id="IPR058912">
    <property type="entry name" value="HTH_animal"/>
</dbReference>
<dbReference type="Pfam" id="PF26215">
    <property type="entry name" value="HTH_animal"/>
    <property type="match status" value="1"/>
</dbReference>
<feature type="domain" description="Reverse transcriptase" evidence="3">
    <location>
        <begin position="148"/>
        <end position="390"/>
    </location>
</feature>
<evidence type="ECO:0000313" key="4">
    <source>
        <dbReference type="Ensembl" id="ENSXETP00000104374"/>
    </source>
</evidence>
<dbReference type="InParanoid" id="A0A803J933"/>
<name>A0A803J933_XENTR</name>
<reference evidence="4" key="2">
    <citation type="submission" date="2021-03" db="UniProtKB">
        <authorList>
            <consortium name="Ensembl"/>
        </authorList>
    </citation>
    <scope>IDENTIFICATION</scope>
</reference>
<dbReference type="InterPro" id="IPR000305">
    <property type="entry name" value="GIY-YIG_endonuc"/>
</dbReference>